<gene>
    <name evidence="2" type="ORF">AYP45_11445</name>
</gene>
<dbReference type="Pfam" id="PF00550">
    <property type="entry name" value="PP-binding"/>
    <property type="match status" value="1"/>
</dbReference>
<evidence type="ECO:0000259" key="1">
    <source>
        <dbReference type="PROSITE" id="PS50075"/>
    </source>
</evidence>
<protein>
    <recommendedName>
        <fullName evidence="1">Carrier domain-containing protein</fullName>
    </recommendedName>
</protein>
<dbReference type="Proteomes" id="UP000189681">
    <property type="component" value="Unassembled WGS sequence"/>
</dbReference>
<name>A0A1V4ASF1_9BACT</name>
<feature type="domain" description="Carrier" evidence="1">
    <location>
        <begin position="1"/>
        <end position="60"/>
    </location>
</feature>
<evidence type="ECO:0000313" key="3">
    <source>
        <dbReference type="Proteomes" id="UP000189681"/>
    </source>
</evidence>
<proteinExistence type="predicted"/>
<dbReference type="EMBL" id="AYTS01000106">
    <property type="protein sequence ID" value="OOP56005.1"/>
    <property type="molecule type" value="Genomic_DNA"/>
</dbReference>
<sequence>MESEDIHDNSHIVNDIGVESADMINLLYHIETEFNIEISNEEANKNLTIQKMSTLIKEKMSLNSAK</sequence>
<dbReference type="STRING" id="1004156.AYP45_11445"/>
<dbReference type="InterPro" id="IPR036736">
    <property type="entry name" value="ACP-like_sf"/>
</dbReference>
<dbReference type="InterPro" id="IPR009081">
    <property type="entry name" value="PP-bd_ACP"/>
</dbReference>
<dbReference type="AlphaFoldDB" id="A0A1V4ASF1"/>
<dbReference type="SUPFAM" id="SSF47336">
    <property type="entry name" value="ACP-like"/>
    <property type="match status" value="1"/>
</dbReference>
<comment type="caution">
    <text evidence="2">The sequence shown here is derived from an EMBL/GenBank/DDBJ whole genome shotgun (WGS) entry which is preliminary data.</text>
</comment>
<accession>A0A1V4ASF1</accession>
<dbReference type="Gene3D" id="1.10.1200.10">
    <property type="entry name" value="ACP-like"/>
    <property type="match status" value="1"/>
</dbReference>
<evidence type="ECO:0000313" key="2">
    <source>
        <dbReference type="EMBL" id="OOP56005.1"/>
    </source>
</evidence>
<reference evidence="2 3" key="1">
    <citation type="journal article" date="2017" name="Water Res.">
        <title>Discovery and metagenomic analysis of an anammox bacterial enrichment related to Candidatus "Brocadia caroliniensis" in a full-scale glycerol-fed nitritation-denitritation separate centrate treatment process.</title>
        <authorList>
            <person name="Park H."/>
            <person name="Brotto A.C."/>
            <person name="van Loosdrecht M.C."/>
            <person name="Chandran K."/>
        </authorList>
    </citation>
    <scope>NUCLEOTIDE SEQUENCE [LARGE SCALE GENOMIC DNA]</scope>
    <source>
        <strain evidence="2">26THWARD</strain>
    </source>
</reference>
<dbReference type="PROSITE" id="PS50075">
    <property type="entry name" value="CARRIER"/>
    <property type="match status" value="1"/>
</dbReference>
<organism evidence="2 3">
    <name type="scientific">Candidatus Brocadia carolinensis</name>
    <dbReference type="NCBI Taxonomy" id="1004156"/>
    <lineage>
        <taxon>Bacteria</taxon>
        <taxon>Pseudomonadati</taxon>
        <taxon>Planctomycetota</taxon>
        <taxon>Candidatus Brocadiia</taxon>
        <taxon>Candidatus Brocadiales</taxon>
        <taxon>Candidatus Brocadiaceae</taxon>
        <taxon>Candidatus Brocadia</taxon>
    </lineage>
</organism>